<reference evidence="10" key="1">
    <citation type="journal article" date="2019" name="Int. J. Syst. Evol. Microbiol.">
        <title>The Global Catalogue of Microorganisms (GCM) 10K type strain sequencing project: providing services to taxonomists for standard genome sequencing and annotation.</title>
        <authorList>
            <consortium name="The Broad Institute Genomics Platform"/>
            <consortium name="The Broad Institute Genome Sequencing Center for Infectious Disease"/>
            <person name="Wu L."/>
            <person name="Ma J."/>
        </authorList>
    </citation>
    <scope>NUCLEOTIDE SEQUENCE [LARGE SCALE GENOMIC DNA]</scope>
    <source>
        <strain evidence="10">JCM 17925</strain>
    </source>
</reference>
<proteinExistence type="predicted"/>
<name>A0ABP8KPW7_9BACT</name>
<organism evidence="9 10">
    <name type="scientific">Nibrella viscosa</name>
    <dbReference type="NCBI Taxonomy" id="1084524"/>
    <lineage>
        <taxon>Bacteria</taxon>
        <taxon>Pseudomonadati</taxon>
        <taxon>Bacteroidota</taxon>
        <taxon>Cytophagia</taxon>
        <taxon>Cytophagales</taxon>
        <taxon>Spirosomataceae</taxon>
        <taxon>Nibrella</taxon>
    </lineage>
</organism>
<dbReference type="EMBL" id="BAABHB010000009">
    <property type="protein sequence ID" value="GAA4412358.1"/>
    <property type="molecule type" value="Genomic_DNA"/>
</dbReference>
<protein>
    <submittedName>
        <fullName evidence="9">Nucleotidyltransferase family protein</fullName>
    </submittedName>
</protein>
<dbReference type="RefSeq" id="WP_345269647.1">
    <property type="nucleotide sequence ID" value="NZ_BAABHB010000009.1"/>
</dbReference>
<dbReference type="PANTHER" id="PTHR33571:SF14">
    <property type="entry name" value="PROTEIN ADENYLYLTRANSFERASE MJ0435-RELATED"/>
    <property type="match status" value="1"/>
</dbReference>
<feature type="domain" description="Polymerase beta nucleotidyltransferase" evidence="8">
    <location>
        <begin position="9"/>
        <end position="91"/>
    </location>
</feature>
<evidence type="ECO:0000256" key="3">
    <source>
        <dbReference type="ARBA" id="ARBA00022695"/>
    </source>
</evidence>
<keyword evidence="4" id="KW-0479">Metal-binding</keyword>
<evidence type="ECO:0000256" key="4">
    <source>
        <dbReference type="ARBA" id="ARBA00022723"/>
    </source>
</evidence>
<evidence type="ECO:0000259" key="8">
    <source>
        <dbReference type="Pfam" id="PF18765"/>
    </source>
</evidence>
<evidence type="ECO:0000313" key="9">
    <source>
        <dbReference type="EMBL" id="GAA4412358.1"/>
    </source>
</evidence>
<dbReference type="Proteomes" id="UP001500936">
    <property type="component" value="Unassembled WGS sequence"/>
</dbReference>
<evidence type="ECO:0000313" key="10">
    <source>
        <dbReference type="Proteomes" id="UP001500936"/>
    </source>
</evidence>
<comment type="cofactor">
    <cofactor evidence="1">
        <name>Mg(2+)</name>
        <dbReference type="ChEBI" id="CHEBI:18420"/>
    </cofactor>
</comment>
<dbReference type="CDD" id="cd05403">
    <property type="entry name" value="NT_KNTase_like"/>
    <property type="match status" value="1"/>
</dbReference>
<keyword evidence="2" id="KW-0808">Transferase</keyword>
<dbReference type="SUPFAM" id="SSF81301">
    <property type="entry name" value="Nucleotidyltransferase"/>
    <property type="match status" value="1"/>
</dbReference>
<evidence type="ECO:0000256" key="5">
    <source>
        <dbReference type="ARBA" id="ARBA00022741"/>
    </source>
</evidence>
<evidence type="ECO:0000256" key="2">
    <source>
        <dbReference type="ARBA" id="ARBA00022679"/>
    </source>
</evidence>
<evidence type="ECO:0000256" key="6">
    <source>
        <dbReference type="ARBA" id="ARBA00022840"/>
    </source>
</evidence>
<dbReference type="Gene3D" id="3.30.460.10">
    <property type="entry name" value="Beta Polymerase, domain 2"/>
    <property type="match status" value="1"/>
</dbReference>
<keyword evidence="6" id="KW-0067">ATP-binding</keyword>
<comment type="caution">
    <text evidence="9">The sequence shown here is derived from an EMBL/GenBank/DDBJ whole genome shotgun (WGS) entry which is preliminary data.</text>
</comment>
<sequence length="92" mass="10635">MKDESLQKTIQAYLLQKNIHRAAIFGSYARNEANEHSDIDLLIEADGLTMFDILRMELELEQLTNKKIDMVEYSAIKPSIREQVLASQIRIL</sequence>
<dbReference type="Pfam" id="PF18765">
    <property type="entry name" value="Polbeta"/>
    <property type="match status" value="1"/>
</dbReference>
<keyword evidence="10" id="KW-1185">Reference proteome</keyword>
<keyword evidence="3" id="KW-0548">Nucleotidyltransferase</keyword>
<dbReference type="InterPro" id="IPR041633">
    <property type="entry name" value="Polbeta"/>
</dbReference>
<keyword evidence="7" id="KW-0460">Magnesium</keyword>
<dbReference type="InterPro" id="IPR052038">
    <property type="entry name" value="Type-VII_TA_antitoxin"/>
</dbReference>
<dbReference type="PANTHER" id="PTHR33571">
    <property type="entry name" value="SSL8005 PROTEIN"/>
    <property type="match status" value="1"/>
</dbReference>
<keyword evidence="5" id="KW-0547">Nucleotide-binding</keyword>
<evidence type="ECO:0000256" key="7">
    <source>
        <dbReference type="ARBA" id="ARBA00022842"/>
    </source>
</evidence>
<evidence type="ECO:0000256" key="1">
    <source>
        <dbReference type="ARBA" id="ARBA00001946"/>
    </source>
</evidence>
<gene>
    <name evidence="9" type="ORF">GCM10023187_39340</name>
</gene>
<accession>A0ABP8KPW7</accession>
<dbReference type="InterPro" id="IPR043519">
    <property type="entry name" value="NT_sf"/>
</dbReference>